<gene>
    <name evidence="1" type="ORF">LA76x_1245</name>
</gene>
<protein>
    <submittedName>
        <fullName evidence="1">Uncharacterized protein</fullName>
    </submittedName>
</protein>
<dbReference type="Pfam" id="PF19806">
    <property type="entry name" value="DUF6289"/>
    <property type="match status" value="1"/>
</dbReference>
<evidence type="ECO:0000313" key="2">
    <source>
        <dbReference type="Proteomes" id="UP000060787"/>
    </source>
</evidence>
<dbReference type="EMBL" id="CP011129">
    <property type="protein sequence ID" value="ALN79404.1"/>
    <property type="molecule type" value="Genomic_DNA"/>
</dbReference>
<dbReference type="PATRIC" id="fig|84531.8.peg.1269"/>
<dbReference type="STRING" id="84531.LA76x_1245"/>
<organism evidence="1 2">
    <name type="scientific">Lysobacter antibioticus</name>
    <dbReference type="NCBI Taxonomy" id="84531"/>
    <lineage>
        <taxon>Bacteria</taxon>
        <taxon>Pseudomonadati</taxon>
        <taxon>Pseudomonadota</taxon>
        <taxon>Gammaproteobacteria</taxon>
        <taxon>Lysobacterales</taxon>
        <taxon>Lysobacteraceae</taxon>
        <taxon>Lysobacter</taxon>
    </lineage>
</organism>
<reference evidence="1 2" key="1">
    <citation type="journal article" date="2015" name="BMC Genomics">
        <title>Comparative genomics and metabolic profiling of the genus Lysobacter.</title>
        <authorList>
            <person name="de Bruijn I."/>
            <person name="Cheng X."/>
            <person name="de Jager V."/>
            <person name="Exposito R.G."/>
            <person name="Watrous J."/>
            <person name="Patel N."/>
            <person name="Postma J."/>
            <person name="Dorrestein P.C."/>
            <person name="Kobayashi D."/>
            <person name="Raaijmakers J.M."/>
        </authorList>
    </citation>
    <scope>NUCLEOTIDE SEQUENCE [LARGE SCALE GENOMIC DNA]</scope>
    <source>
        <strain evidence="1 2">76</strain>
    </source>
</reference>
<evidence type="ECO:0000313" key="1">
    <source>
        <dbReference type="EMBL" id="ALN79404.1"/>
    </source>
</evidence>
<dbReference type="AlphaFoldDB" id="A0A0S2F777"/>
<accession>A0A0S2F777</accession>
<dbReference type="InterPro" id="IPR046256">
    <property type="entry name" value="DUF6289"/>
</dbReference>
<keyword evidence="2" id="KW-1185">Reference proteome</keyword>
<proteinExistence type="predicted"/>
<dbReference type="Proteomes" id="UP000060787">
    <property type="component" value="Chromosome"/>
</dbReference>
<sequence>MLLGLVAVAGSAFARYPILGVEWAEWTRYDSSGNAIGGGRIECDGSVQTWGTAGAPTGLTLHRC</sequence>
<dbReference type="KEGG" id="lab:LA76x_1245"/>
<name>A0A0S2F777_LYSAN</name>